<organism evidence="1 2">
    <name type="scientific">Shewanella jiangmenensis</name>
    <dbReference type="NCBI Taxonomy" id="2837387"/>
    <lineage>
        <taxon>Bacteria</taxon>
        <taxon>Pseudomonadati</taxon>
        <taxon>Pseudomonadota</taxon>
        <taxon>Gammaproteobacteria</taxon>
        <taxon>Alteromonadales</taxon>
        <taxon>Shewanellaceae</taxon>
        <taxon>Shewanella</taxon>
    </lineage>
</organism>
<dbReference type="Gene3D" id="2.60.40.420">
    <property type="entry name" value="Cupredoxins - blue copper proteins"/>
    <property type="match status" value="1"/>
</dbReference>
<comment type="caution">
    <text evidence="1">The sequence shown here is derived from an EMBL/GenBank/DDBJ whole genome shotgun (WGS) entry which is preliminary data.</text>
</comment>
<proteinExistence type="predicted"/>
<accession>A0ABS5V2C9</accession>
<reference evidence="1 2" key="1">
    <citation type="submission" date="2021-05" db="EMBL/GenBank/DDBJ databases">
        <title>Shewanella sp. JM162201.</title>
        <authorList>
            <person name="Xu S."/>
            <person name="Li A."/>
        </authorList>
    </citation>
    <scope>NUCLEOTIDE SEQUENCE [LARGE SCALE GENOMIC DNA]</scope>
    <source>
        <strain evidence="1 2">JM162201</strain>
    </source>
</reference>
<gene>
    <name evidence="1" type="ORF">KJI95_06025</name>
</gene>
<dbReference type="Proteomes" id="UP001195903">
    <property type="component" value="Unassembled WGS sequence"/>
</dbReference>
<evidence type="ECO:0000313" key="2">
    <source>
        <dbReference type="Proteomes" id="UP001195903"/>
    </source>
</evidence>
<sequence>MPTIIDITVTVSLDDNQVPQFAYNPPGSVTVIENSQINYKLDDQTNKGLSFAGAAFATPFDRIIDAVEVTPTLLTLTDTDAVIGTTGFRLLFNIAGSTLQLCSHDPQVINKDEK</sequence>
<name>A0ABS5V2C9_9GAMM</name>
<dbReference type="SUPFAM" id="SSF49503">
    <property type="entry name" value="Cupredoxins"/>
    <property type="match status" value="1"/>
</dbReference>
<keyword evidence="2" id="KW-1185">Reference proteome</keyword>
<dbReference type="InterPro" id="IPR008972">
    <property type="entry name" value="Cupredoxin"/>
</dbReference>
<dbReference type="InterPro" id="IPR015078">
    <property type="entry name" value="DP-EP"/>
</dbReference>
<dbReference type="Pfam" id="PF08985">
    <property type="entry name" value="DP-EP"/>
    <property type="match status" value="1"/>
</dbReference>
<dbReference type="RefSeq" id="WP_214506290.1">
    <property type="nucleotide sequence ID" value="NZ_JAHEPS010000002.1"/>
</dbReference>
<evidence type="ECO:0000313" key="1">
    <source>
        <dbReference type="EMBL" id="MBT1444080.1"/>
    </source>
</evidence>
<protein>
    <submittedName>
        <fullName evidence="1">DP-EP family protein</fullName>
    </submittedName>
</protein>
<dbReference type="EMBL" id="JAHEPS010000002">
    <property type="protein sequence ID" value="MBT1444080.1"/>
    <property type="molecule type" value="Genomic_DNA"/>
</dbReference>